<organism evidence="1 2">
    <name type="scientific">Ascobolus immersus RN42</name>
    <dbReference type="NCBI Taxonomy" id="1160509"/>
    <lineage>
        <taxon>Eukaryota</taxon>
        <taxon>Fungi</taxon>
        <taxon>Dikarya</taxon>
        <taxon>Ascomycota</taxon>
        <taxon>Pezizomycotina</taxon>
        <taxon>Pezizomycetes</taxon>
        <taxon>Pezizales</taxon>
        <taxon>Ascobolaceae</taxon>
        <taxon>Ascobolus</taxon>
    </lineage>
</organism>
<name>A0A3N4IU10_ASCIM</name>
<dbReference type="EMBL" id="ML119646">
    <property type="protein sequence ID" value="RPA87690.1"/>
    <property type="molecule type" value="Genomic_DNA"/>
</dbReference>
<accession>A0A3N4IU10</accession>
<gene>
    <name evidence="1" type="ORF">BJ508DRAFT_410432</name>
</gene>
<dbReference type="OrthoDB" id="272370at2759"/>
<dbReference type="AlphaFoldDB" id="A0A3N4IU10"/>
<evidence type="ECO:0000313" key="2">
    <source>
        <dbReference type="Proteomes" id="UP000275078"/>
    </source>
</evidence>
<evidence type="ECO:0000313" key="1">
    <source>
        <dbReference type="EMBL" id="RPA87690.1"/>
    </source>
</evidence>
<proteinExistence type="predicted"/>
<sequence length="150" mass="17186">MDREVRRFLRKCLTEHFLTSETRKFIEASARLQKEWGRAGVFPSSSMADDIDPEGIWYALGLVDCTIYMRVSIRVPLSVANERLDLPALFESCKDDVRIECKVGDLDPKVGTGAQGVFFKNQERSLSRGGWYFGEEGTRSCRDGRRIERK</sequence>
<reference evidence="1 2" key="1">
    <citation type="journal article" date="2018" name="Nat. Ecol. Evol.">
        <title>Pezizomycetes genomes reveal the molecular basis of ectomycorrhizal truffle lifestyle.</title>
        <authorList>
            <person name="Murat C."/>
            <person name="Payen T."/>
            <person name="Noel B."/>
            <person name="Kuo A."/>
            <person name="Morin E."/>
            <person name="Chen J."/>
            <person name="Kohler A."/>
            <person name="Krizsan K."/>
            <person name="Balestrini R."/>
            <person name="Da Silva C."/>
            <person name="Montanini B."/>
            <person name="Hainaut M."/>
            <person name="Levati E."/>
            <person name="Barry K.W."/>
            <person name="Belfiori B."/>
            <person name="Cichocki N."/>
            <person name="Clum A."/>
            <person name="Dockter R.B."/>
            <person name="Fauchery L."/>
            <person name="Guy J."/>
            <person name="Iotti M."/>
            <person name="Le Tacon F."/>
            <person name="Lindquist E.A."/>
            <person name="Lipzen A."/>
            <person name="Malagnac F."/>
            <person name="Mello A."/>
            <person name="Molinier V."/>
            <person name="Miyauchi S."/>
            <person name="Poulain J."/>
            <person name="Riccioni C."/>
            <person name="Rubini A."/>
            <person name="Sitrit Y."/>
            <person name="Splivallo R."/>
            <person name="Traeger S."/>
            <person name="Wang M."/>
            <person name="Zifcakova L."/>
            <person name="Wipf D."/>
            <person name="Zambonelli A."/>
            <person name="Paolocci F."/>
            <person name="Nowrousian M."/>
            <person name="Ottonello S."/>
            <person name="Baldrian P."/>
            <person name="Spatafora J.W."/>
            <person name="Henrissat B."/>
            <person name="Nagy L.G."/>
            <person name="Aury J.M."/>
            <person name="Wincker P."/>
            <person name="Grigoriev I.V."/>
            <person name="Bonfante P."/>
            <person name="Martin F.M."/>
        </authorList>
    </citation>
    <scope>NUCLEOTIDE SEQUENCE [LARGE SCALE GENOMIC DNA]</scope>
    <source>
        <strain evidence="1 2">RN42</strain>
    </source>
</reference>
<keyword evidence="2" id="KW-1185">Reference proteome</keyword>
<dbReference type="Proteomes" id="UP000275078">
    <property type="component" value="Unassembled WGS sequence"/>
</dbReference>
<protein>
    <submittedName>
        <fullName evidence="1">Uncharacterized protein</fullName>
    </submittedName>
</protein>
<dbReference type="STRING" id="1160509.A0A3N4IU10"/>